<comment type="similarity">
    <text evidence="1">Belongs to the ABC transporter superfamily.</text>
</comment>
<dbReference type="InterPro" id="IPR008995">
    <property type="entry name" value="Mo/tungstate-bd_C_term_dom"/>
</dbReference>
<dbReference type="GO" id="GO:0016887">
    <property type="term" value="F:ATP hydrolysis activity"/>
    <property type="evidence" value="ECO:0007669"/>
    <property type="project" value="InterPro"/>
</dbReference>
<dbReference type="InterPro" id="IPR027417">
    <property type="entry name" value="P-loop_NTPase"/>
</dbReference>
<organism evidence="6 7">
    <name type="scientific">Azospirillum cavernae</name>
    <dbReference type="NCBI Taxonomy" id="2320860"/>
    <lineage>
        <taxon>Bacteria</taxon>
        <taxon>Pseudomonadati</taxon>
        <taxon>Pseudomonadota</taxon>
        <taxon>Alphaproteobacteria</taxon>
        <taxon>Rhodospirillales</taxon>
        <taxon>Azospirillaceae</taxon>
        <taxon>Azospirillum</taxon>
    </lineage>
</organism>
<dbReference type="InterPro" id="IPR040582">
    <property type="entry name" value="OB_MalK-like"/>
</dbReference>
<dbReference type="Gene3D" id="2.40.50.100">
    <property type="match status" value="1"/>
</dbReference>
<feature type="domain" description="ABC transporter" evidence="5">
    <location>
        <begin position="4"/>
        <end position="234"/>
    </location>
</feature>
<evidence type="ECO:0000256" key="2">
    <source>
        <dbReference type="ARBA" id="ARBA00022448"/>
    </source>
</evidence>
<sequence>MSRVSLKSITKSFGDHSVIPPLDLEISDREFVVLVGPSGCGKTTTLRMIAGLETATSGTIMIGDRDVTDQRPGLRNCSMVFQNYALYPHMTVAENIGYGMKVRGLPKEDIAAAVTEAGRILNLGPYLHRKPRELSGGQRQRVAIGRAIVRKPDVFLFDEPLSNLDAKLRIEMRTEIKSLHRRLETTVVYVTHDQVEAMTMADRVVVMNAGRIEQAADPITLYEAPRNLFVAAFIGSPSMNFLDGHLATGPEGPLFRAADGVAIPTPLRSETTNGLAVVLGIRPEHTVAEGRDLPTVTLKVRDVEPLGPHTLVIGTVGGAPFTAQVPAHARIEPDDTIRVPINTDKMHLFRKDTGDALLNQAGVFGGSNP</sequence>
<dbReference type="Pfam" id="PF00005">
    <property type="entry name" value="ABC_tran"/>
    <property type="match status" value="1"/>
</dbReference>
<gene>
    <name evidence="6" type="primary">ugpC</name>
    <name evidence="6" type="ORF">D3877_13190</name>
</gene>
<dbReference type="InterPro" id="IPR015855">
    <property type="entry name" value="ABC_transpr_MalK-like"/>
</dbReference>
<dbReference type="GO" id="GO:0005524">
    <property type="term" value="F:ATP binding"/>
    <property type="evidence" value="ECO:0007669"/>
    <property type="project" value="UniProtKB-KW"/>
</dbReference>
<keyword evidence="2" id="KW-0813">Transport</keyword>
<evidence type="ECO:0000313" key="6">
    <source>
        <dbReference type="EMBL" id="RJF81167.1"/>
    </source>
</evidence>
<dbReference type="InterPro" id="IPR003439">
    <property type="entry name" value="ABC_transporter-like_ATP-bd"/>
</dbReference>
<dbReference type="AlphaFoldDB" id="A0A418VVI0"/>
<dbReference type="GO" id="GO:0008643">
    <property type="term" value="P:carbohydrate transport"/>
    <property type="evidence" value="ECO:0007669"/>
    <property type="project" value="InterPro"/>
</dbReference>
<dbReference type="SMART" id="SM00382">
    <property type="entry name" value="AAA"/>
    <property type="match status" value="1"/>
</dbReference>
<dbReference type="InterPro" id="IPR047641">
    <property type="entry name" value="ABC_transpr_MalK/UgpC-like"/>
</dbReference>
<dbReference type="PANTHER" id="PTHR43875:SF1">
    <property type="entry name" value="OSMOPROTECTIVE COMPOUNDS UPTAKE ATP-BINDING PROTEIN GGTA"/>
    <property type="match status" value="1"/>
</dbReference>
<dbReference type="SUPFAM" id="SSF52540">
    <property type="entry name" value="P-loop containing nucleoside triphosphate hydrolases"/>
    <property type="match status" value="1"/>
</dbReference>
<evidence type="ECO:0000313" key="7">
    <source>
        <dbReference type="Proteomes" id="UP000283458"/>
    </source>
</evidence>
<dbReference type="NCBIfam" id="NF008653">
    <property type="entry name" value="PRK11650.1"/>
    <property type="match status" value="1"/>
</dbReference>
<dbReference type="PANTHER" id="PTHR43875">
    <property type="entry name" value="MALTODEXTRIN IMPORT ATP-BINDING PROTEIN MSMX"/>
    <property type="match status" value="1"/>
</dbReference>
<dbReference type="PROSITE" id="PS50893">
    <property type="entry name" value="ABC_TRANSPORTER_2"/>
    <property type="match status" value="1"/>
</dbReference>
<dbReference type="InterPro" id="IPR017871">
    <property type="entry name" value="ABC_transporter-like_CS"/>
</dbReference>
<dbReference type="CDD" id="cd03301">
    <property type="entry name" value="ABC_MalK_N"/>
    <property type="match status" value="1"/>
</dbReference>
<keyword evidence="7" id="KW-1185">Reference proteome</keyword>
<dbReference type="Gene3D" id="2.40.50.140">
    <property type="entry name" value="Nucleic acid-binding proteins"/>
    <property type="match status" value="1"/>
</dbReference>
<proteinExistence type="inferred from homology"/>
<dbReference type="InterPro" id="IPR003593">
    <property type="entry name" value="AAA+_ATPase"/>
</dbReference>
<evidence type="ECO:0000256" key="3">
    <source>
        <dbReference type="ARBA" id="ARBA00022741"/>
    </source>
</evidence>
<dbReference type="SUPFAM" id="SSF50331">
    <property type="entry name" value="MOP-like"/>
    <property type="match status" value="1"/>
</dbReference>
<keyword evidence="3" id="KW-0547">Nucleotide-binding</keyword>
<comment type="caution">
    <text evidence="6">The sequence shown here is derived from an EMBL/GenBank/DDBJ whole genome shotgun (WGS) entry which is preliminary data.</text>
</comment>
<dbReference type="OrthoDB" id="394852at2"/>
<keyword evidence="4 6" id="KW-0067">ATP-binding</keyword>
<dbReference type="EMBL" id="QYUL01000002">
    <property type="protein sequence ID" value="RJF81167.1"/>
    <property type="molecule type" value="Genomic_DNA"/>
</dbReference>
<dbReference type="Gene3D" id="3.40.50.300">
    <property type="entry name" value="P-loop containing nucleotide triphosphate hydrolases"/>
    <property type="match status" value="1"/>
</dbReference>
<dbReference type="FunFam" id="3.40.50.300:FF:000042">
    <property type="entry name" value="Maltose/maltodextrin ABC transporter, ATP-binding protein"/>
    <property type="match status" value="1"/>
</dbReference>
<protein>
    <submittedName>
        <fullName evidence="6">sn-glycerol-3-phosphate ABC transporter ATP-binding protein UgpC</fullName>
    </submittedName>
</protein>
<evidence type="ECO:0000256" key="1">
    <source>
        <dbReference type="ARBA" id="ARBA00005417"/>
    </source>
</evidence>
<dbReference type="GO" id="GO:0140359">
    <property type="term" value="F:ABC-type transporter activity"/>
    <property type="evidence" value="ECO:0007669"/>
    <property type="project" value="InterPro"/>
</dbReference>
<accession>A0A418VVI0</accession>
<dbReference type="GO" id="GO:0055052">
    <property type="term" value="C:ATP-binding cassette (ABC) transporter complex, substrate-binding subunit-containing"/>
    <property type="evidence" value="ECO:0007669"/>
    <property type="project" value="TreeGrafter"/>
</dbReference>
<dbReference type="Pfam" id="PF17912">
    <property type="entry name" value="OB_MalK"/>
    <property type="match status" value="1"/>
</dbReference>
<name>A0A418VVI0_9PROT</name>
<dbReference type="PROSITE" id="PS00211">
    <property type="entry name" value="ABC_TRANSPORTER_1"/>
    <property type="match status" value="1"/>
</dbReference>
<dbReference type="InterPro" id="IPR012340">
    <property type="entry name" value="NA-bd_OB-fold"/>
</dbReference>
<dbReference type="RefSeq" id="WP_119831256.1">
    <property type="nucleotide sequence ID" value="NZ_QYUL01000002.1"/>
</dbReference>
<dbReference type="Proteomes" id="UP000283458">
    <property type="component" value="Unassembled WGS sequence"/>
</dbReference>
<reference evidence="6 7" key="1">
    <citation type="submission" date="2018-09" db="EMBL/GenBank/DDBJ databases">
        <authorList>
            <person name="Zhu H."/>
        </authorList>
    </citation>
    <scope>NUCLEOTIDE SEQUENCE [LARGE SCALE GENOMIC DNA]</scope>
    <source>
        <strain evidence="6 7">K2W22B-5</strain>
    </source>
</reference>
<evidence type="ECO:0000259" key="5">
    <source>
        <dbReference type="PROSITE" id="PS50893"/>
    </source>
</evidence>
<evidence type="ECO:0000256" key="4">
    <source>
        <dbReference type="ARBA" id="ARBA00022840"/>
    </source>
</evidence>